<dbReference type="EMBL" id="JAAGWZ010000002">
    <property type="protein sequence ID" value="NEM91379.1"/>
    <property type="molecule type" value="Genomic_DNA"/>
</dbReference>
<dbReference type="RefSeq" id="WP_163473052.1">
    <property type="nucleotide sequence ID" value="NZ_JAAGWZ010000002.1"/>
</dbReference>
<reference evidence="1 2" key="1">
    <citation type="journal article" date="2014" name="Int. J. Syst. Evol. Microbiol.">
        <title>Description of Galbitalea soli gen. nov., sp. nov., and Frondihabitans sucicola sp. nov.</title>
        <authorList>
            <person name="Kim S.J."/>
            <person name="Lim J.M."/>
            <person name="Ahn J.H."/>
            <person name="Weon H.Y."/>
            <person name="Hamada M."/>
            <person name="Suzuki K."/>
            <person name="Ahn T.Y."/>
            <person name="Kwon S.W."/>
        </authorList>
    </citation>
    <scope>NUCLEOTIDE SEQUENCE [LARGE SCALE GENOMIC DNA]</scope>
    <source>
        <strain evidence="1 2">NBRC 108727</strain>
    </source>
</reference>
<organism evidence="1 2">
    <name type="scientific">Galbitalea soli</name>
    <dbReference type="NCBI Taxonomy" id="1268042"/>
    <lineage>
        <taxon>Bacteria</taxon>
        <taxon>Bacillati</taxon>
        <taxon>Actinomycetota</taxon>
        <taxon>Actinomycetes</taxon>
        <taxon>Micrococcales</taxon>
        <taxon>Microbacteriaceae</taxon>
        <taxon>Galbitalea</taxon>
    </lineage>
</organism>
<keyword evidence="2" id="KW-1185">Reference proteome</keyword>
<gene>
    <name evidence="1" type="ORF">G3T37_08410</name>
</gene>
<evidence type="ECO:0000313" key="1">
    <source>
        <dbReference type="EMBL" id="NEM91379.1"/>
    </source>
</evidence>
<dbReference type="AlphaFoldDB" id="A0A7C9TR11"/>
<proteinExistence type="predicted"/>
<protein>
    <submittedName>
        <fullName evidence="1">Uncharacterized protein</fullName>
    </submittedName>
</protein>
<evidence type="ECO:0000313" key="2">
    <source>
        <dbReference type="Proteomes" id="UP000479756"/>
    </source>
</evidence>
<comment type="caution">
    <text evidence="1">The sequence shown here is derived from an EMBL/GenBank/DDBJ whole genome shotgun (WGS) entry which is preliminary data.</text>
</comment>
<dbReference type="Proteomes" id="UP000479756">
    <property type="component" value="Unassembled WGS sequence"/>
</dbReference>
<accession>A0A7C9TR11</accession>
<name>A0A7C9TR11_9MICO</name>
<sequence length="56" mass="6296">MIDVNCKASTKIIQTLADIEARYQAAFIAHHREQLEFERRAVADAVREAKRVIAAG</sequence>